<name>A0AB39UY65_9GAMM</name>
<proteinExistence type="predicted"/>
<dbReference type="EMBL" id="CP154858">
    <property type="protein sequence ID" value="XDT73135.1"/>
    <property type="molecule type" value="Genomic_DNA"/>
</dbReference>
<dbReference type="PROSITE" id="PS51257">
    <property type="entry name" value="PROKAR_LIPOPROTEIN"/>
    <property type="match status" value="1"/>
</dbReference>
<evidence type="ECO:0008006" key="2">
    <source>
        <dbReference type="Google" id="ProtNLM"/>
    </source>
</evidence>
<dbReference type="RefSeq" id="WP_369602131.1">
    <property type="nucleotide sequence ID" value="NZ_CP154858.1"/>
</dbReference>
<dbReference type="AlphaFoldDB" id="A0AB39UY65"/>
<evidence type="ECO:0000313" key="1">
    <source>
        <dbReference type="EMBL" id="XDT73135.1"/>
    </source>
</evidence>
<sequence length="327" mass="36390">MKQVLIALTLTFALGACSNNDGSNDSDGSRIGHVLFTGVEGLRYQTASQSGSTGSRGEFRYYPGETVTFSVGSLILAQDIPAKDWITPIDFEPDEVAKIDAGEQVDGLTTHAFLESAAAGEKRIINKMRFLLTIDDDRDPENGIQIKSYVVDAINAFDFATEGEIDWSANAEDTFGKDTLTDRVENKLINSICFPELPQTTCDDPEAGRIYTGAVSASRLLKEQLQNITRSIGEDIFVDNEFYEIPEGDHDLRTVRLVMIREHRDLDDMEVISTDNSVVTVQNWDKNSQEATFFATGQKGQEATVILNLKLANDYRWIKKNVRITIR</sequence>
<dbReference type="KEGG" id="tcd:AAIA72_03915"/>
<gene>
    <name evidence="1" type="ORF">AAIA72_03915</name>
</gene>
<accession>A0AB39UY65</accession>
<protein>
    <recommendedName>
        <fullName evidence="2">Organic solvent ABC transporter permease</fullName>
    </recommendedName>
</protein>
<organism evidence="1">
    <name type="scientific">Thermohahella caldifontis</name>
    <dbReference type="NCBI Taxonomy" id="3142973"/>
    <lineage>
        <taxon>Bacteria</taxon>
        <taxon>Pseudomonadati</taxon>
        <taxon>Pseudomonadota</taxon>
        <taxon>Gammaproteobacteria</taxon>
        <taxon>Oceanospirillales</taxon>
        <taxon>Hahellaceae</taxon>
        <taxon>Thermohahella</taxon>
    </lineage>
</organism>
<reference evidence="1" key="1">
    <citation type="submission" date="2024-05" db="EMBL/GenBank/DDBJ databases">
        <title>Genome sequencing of novel strain.</title>
        <authorList>
            <person name="Ganbat D."/>
            <person name="Ganbat S."/>
            <person name="Lee S.-J."/>
        </authorList>
    </citation>
    <scope>NUCLEOTIDE SEQUENCE</scope>
    <source>
        <strain evidence="1">SMD15-11</strain>
    </source>
</reference>